<dbReference type="PANTHER" id="PTHR31527:SF0">
    <property type="entry name" value="RE64534P"/>
    <property type="match status" value="1"/>
</dbReference>
<organism evidence="2 3">
    <name type="scientific">Paracoccus lichenicola</name>
    <dbReference type="NCBI Taxonomy" id="2665644"/>
    <lineage>
        <taxon>Bacteria</taxon>
        <taxon>Pseudomonadati</taxon>
        <taxon>Pseudomonadota</taxon>
        <taxon>Alphaproteobacteria</taxon>
        <taxon>Rhodobacterales</taxon>
        <taxon>Paracoccaceae</taxon>
        <taxon>Paracoccus</taxon>
    </lineage>
</organism>
<dbReference type="PANTHER" id="PTHR31527">
    <property type="entry name" value="RE64534P"/>
    <property type="match status" value="1"/>
</dbReference>
<dbReference type="RefSeq" id="WP_154764331.1">
    <property type="nucleotide sequence ID" value="NZ_WMBT01000003.1"/>
</dbReference>
<keyword evidence="3" id="KW-1185">Reference proteome</keyword>
<evidence type="ECO:0000313" key="3">
    <source>
        <dbReference type="Proteomes" id="UP000481417"/>
    </source>
</evidence>
<sequence>MNHIPRTPERIAADRARYEAHQRRGLDFAPKALPAPSAVPAPDSDPGRVLARETIAGGWYWTTRLARGEALRIAPETVTGTVALAAWSATDPSERMNLPDTVKVQWTTALGRGRVIFSDMGRVMLSITQDSCGAHDALTGGSPATPGDIARRNTRQNMLLAAAKLGLDRRDLPALLSLFAPVRVDAGGRFGWRADLLSGQDWVELRAEMDLMLALSNCPHPLDPDPAQPTPAMIATRLSALPVAADDPCRTATAEAIRGFENNARM</sequence>
<dbReference type="Pfam" id="PF09347">
    <property type="entry name" value="DUF1989"/>
    <property type="match status" value="1"/>
</dbReference>
<comment type="caution">
    <text evidence="2">The sequence shown here is derived from an EMBL/GenBank/DDBJ whole genome shotgun (WGS) entry which is preliminary data.</text>
</comment>
<reference evidence="2 3" key="1">
    <citation type="submission" date="2019-11" db="EMBL/GenBank/DDBJ databases">
        <authorList>
            <person name="Lang L."/>
        </authorList>
    </citation>
    <scope>NUCLEOTIDE SEQUENCE [LARGE SCALE GENOMIC DNA]</scope>
    <source>
        <strain evidence="2 3">YIM 132242</strain>
    </source>
</reference>
<protein>
    <submittedName>
        <fullName evidence="2">DUF1989 domain-containing protein</fullName>
    </submittedName>
</protein>
<dbReference type="AlphaFoldDB" id="A0A6L6HM67"/>
<accession>A0A6L6HM67</accession>
<name>A0A6L6HM67_9RHOB</name>
<evidence type="ECO:0000313" key="2">
    <source>
        <dbReference type="EMBL" id="MTE00277.1"/>
    </source>
</evidence>
<evidence type="ECO:0000259" key="1">
    <source>
        <dbReference type="Pfam" id="PF09347"/>
    </source>
</evidence>
<dbReference type="NCBIfam" id="TIGR03425">
    <property type="entry name" value="urea_degr_2"/>
    <property type="match status" value="1"/>
</dbReference>
<dbReference type="InterPro" id="IPR017792">
    <property type="entry name" value="UAAP1"/>
</dbReference>
<gene>
    <name evidence="2" type="ORF">GIY56_08255</name>
</gene>
<feature type="domain" description="DUF1989" evidence="1">
    <location>
        <begin position="53"/>
        <end position="211"/>
    </location>
</feature>
<dbReference type="Proteomes" id="UP000481417">
    <property type="component" value="Unassembled WGS sequence"/>
</dbReference>
<dbReference type="InterPro" id="IPR018959">
    <property type="entry name" value="DUF1989"/>
</dbReference>
<dbReference type="EMBL" id="WMBT01000003">
    <property type="protein sequence ID" value="MTE00277.1"/>
    <property type="molecule type" value="Genomic_DNA"/>
</dbReference>
<proteinExistence type="predicted"/>